<evidence type="ECO:0000256" key="2">
    <source>
        <dbReference type="ARBA" id="ARBA00038334"/>
    </source>
</evidence>
<name>A0A7K8KGN2_9AVES</name>
<proteinExistence type="inferred from homology"/>
<dbReference type="FunFam" id="3.40.50.1820:FF:000067">
    <property type="entry name" value="Bifunctional epoxide hydrolase 2"/>
    <property type="match status" value="1"/>
</dbReference>
<dbReference type="Proteomes" id="UP000533896">
    <property type="component" value="Unassembled WGS sequence"/>
</dbReference>
<keyword evidence="1 4" id="KW-0378">Hydrolase</keyword>
<dbReference type="NCBIfam" id="TIGR01509">
    <property type="entry name" value="HAD-SF-IA-v3"/>
    <property type="match status" value="1"/>
</dbReference>
<evidence type="ECO:0000259" key="3">
    <source>
        <dbReference type="Pfam" id="PF00561"/>
    </source>
</evidence>
<dbReference type="FunFam" id="3.40.50.1000:FF:000107">
    <property type="entry name" value="Bifunctional epoxide hydrolase 2"/>
    <property type="match status" value="1"/>
</dbReference>
<dbReference type="InterPro" id="IPR000639">
    <property type="entry name" value="Epox_hydrolase-like"/>
</dbReference>
<comment type="caution">
    <text evidence="4">The sequence shown here is derived from an EMBL/GenBank/DDBJ whole genome shotgun (WGS) entry which is preliminary data.</text>
</comment>
<dbReference type="InterPro" id="IPR006439">
    <property type="entry name" value="HAD-SF_hydro_IA"/>
</dbReference>
<dbReference type="Gene3D" id="3.40.50.1820">
    <property type="entry name" value="alpha/beta hydrolase"/>
    <property type="match status" value="1"/>
</dbReference>
<feature type="domain" description="AB hydrolase-1" evidence="3">
    <location>
        <begin position="293"/>
        <end position="499"/>
    </location>
</feature>
<dbReference type="SUPFAM" id="SSF56784">
    <property type="entry name" value="HAD-like"/>
    <property type="match status" value="1"/>
</dbReference>
<dbReference type="CDD" id="cd02603">
    <property type="entry name" value="HAD_sEH-N_like"/>
    <property type="match status" value="1"/>
</dbReference>
<dbReference type="GO" id="GO:0004301">
    <property type="term" value="F:epoxide hydrolase activity"/>
    <property type="evidence" value="ECO:0007669"/>
    <property type="project" value="UniProtKB-ARBA"/>
</dbReference>
<sequence>RDFLRRVLFAGGSDSPYARAMRGQITLSQLFSEMEEGCKHHASACGVTLPPGFAVARPFEEMAAEGTINAPLLRAAGVLRRNGFKTCVLTNNWVDDSAGRLGTARLMTLLRRHFDLVLESCRLGALKPDPHIYSRALDALRAKPQEVIFLDDIGENLKAAREMGMATVLVRDTHAALKELEELAGVRLLDGAEPLPTACRPSDVAHGYVPIRPGVQLHFVEMGHGPVVCLCHGFPESWLSWRYQVMEKAGRRVGHGVWGVLGLSHHPGDIPGGAGWGPAGDLFRAPPTGSPQGIAQSVLVGHDWGGAVVWNMALFYPERVRAVASLNTPYHPADPAVDIVEKTRSYPIFDYQFYFQEPGVAEAELEKDVGRTLKVLIRSARPERASSPGPLLAGGLLVGFPEDPPASQILHGPELQYYIQRFQKSGFRGPLNWYRNMRPNWRWALSAKDRKIVMPALMVTAGKDVVLRPSMTKGMEEWIPRLHREHIEDCGHWTQMERPATLNRILVEWLEGLPPDAPLPKISKL</sequence>
<dbReference type="Gene3D" id="3.40.50.1000">
    <property type="entry name" value="HAD superfamily/HAD-like"/>
    <property type="match status" value="1"/>
</dbReference>
<dbReference type="InterPro" id="IPR029058">
    <property type="entry name" value="AB_hydrolase_fold"/>
</dbReference>
<dbReference type="PRINTS" id="PR00412">
    <property type="entry name" value="EPOXHYDRLASE"/>
</dbReference>
<dbReference type="OrthoDB" id="408373at2759"/>
<feature type="non-terminal residue" evidence="4">
    <location>
        <position position="525"/>
    </location>
</feature>
<reference evidence="4 5" key="1">
    <citation type="submission" date="2019-09" db="EMBL/GenBank/DDBJ databases">
        <title>Bird 10,000 Genomes (B10K) Project - Family phase.</title>
        <authorList>
            <person name="Zhang G."/>
        </authorList>
    </citation>
    <scope>NUCLEOTIDE SEQUENCE [LARGE SCALE GENOMIC DNA]</scope>
    <source>
        <strain evidence="4">B10K-CU-031-23</strain>
    </source>
</reference>
<dbReference type="Pfam" id="PF00702">
    <property type="entry name" value="Hydrolase"/>
    <property type="match status" value="1"/>
</dbReference>
<dbReference type="EMBL" id="VWYV01002198">
    <property type="protein sequence ID" value="NXE16227.1"/>
    <property type="molecule type" value="Genomic_DNA"/>
</dbReference>
<dbReference type="Pfam" id="PF00561">
    <property type="entry name" value="Abhydrolase_1"/>
    <property type="match status" value="1"/>
</dbReference>
<dbReference type="InterPro" id="IPR036412">
    <property type="entry name" value="HAD-like_sf"/>
</dbReference>
<comment type="similarity">
    <text evidence="2">Belongs to the AB hydrolase superfamily. Epoxide hydrolase family.</text>
</comment>
<organism evidence="4 5">
    <name type="scientific">Lophotis ruficrista</name>
    <dbReference type="NCBI Taxonomy" id="172689"/>
    <lineage>
        <taxon>Eukaryota</taxon>
        <taxon>Metazoa</taxon>
        <taxon>Chordata</taxon>
        <taxon>Craniata</taxon>
        <taxon>Vertebrata</taxon>
        <taxon>Euteleostomi</taxon>
        <taxon>Archelosauria</taxon>
        <taxon>Archosauria</taxon>
        <taxon>Dinosauria</taxon>
        <taxon>Saurischia</taxon>
        <taxon>Theropoda</taxon>
        <taxon>Coelurosauria</taxon>
        <taxon>Aves</taxon>
        <taxon>Neognathae</taxon>
        <taxon>Neoaves</taxon>
        <taxon>Otidimorphae</taxon>
        <taxon>Otidiformes</taxon>
        <taxon>Otididae</taxon>
        <taxon>Lophotis</taxon>
    </lineage>
</organism>
<dbReference type="InterPro" id="IPR023214">
    <property type="entry name" value="HAD_sf"/>
</dbReference>
<dbReference type="InterPro" id="IPR023198">
    <property type="entry name" value="PGP-like_dom2"/>
</dbReference>
<protein>
    <submittedName>
        <fullName evidence="4">HYES hydrolase</fullName>
    </submittedName>
</protein>
<keyword evidence="5" id="KW-1185">Reference proteome</keyword>
<dbReference type="Gene3D" id="1.10.150.240">
    <property type="entry name" value="Putative phosphatase, domain 2"/>
    <property type="match status" value="1"/>
</dbReference>
<gene>
    <name evidence="4" type="primary">Ephx2</name>
    <name evidence="4" type="ORF">LOPRUF_R14220</name>
</gene>
<evidence type="ECO:0000313" key="5">
    <source>
        <dbReference type="Proteomes" id="UP000533896"/>
    </source>
</evidence>
<dbReference type="SUPFAM" id="SSF53474">
    <property type="entry name" value="alpha/beta-Hydrolases"/>
    <property type="match status" value="1"/>
</dbReference>
<evidence type="ECO:0000313" key="4">
    <source>
        <dbReference type="EMBL" id="NXE16227.1"/>
    </source>
</evidence>
<dbReference type="AlphaFoldDB" id="A0A7K8KGN2"/>
<dbReference type="PANTHER" id="PTHR43329">
    <property type="entry name" value="EPOXIDE HYDROLASE"/>
    <property type="match status" value="1"/>
</dbReference>
<evidence type="ECO:0000256" key="1">
    <source>
        <dbReference type="ARBA" id="ARBA00022801"/>
    </source>
</evidence>
<accession>A0A7K8KGN2</accession>
<feature type="non-terminal residue" evidence="4">
    <location>
        <position position="1"/>
    </location>
</feature>
<dbReference type="InterPro" id="IPR000073">
    <property type="entry name" value="AB_hydrolase_1"/>
</dbReference>